<dbReference type="Gene3D" id="3.40.50.10490">
    <property type="entry name" value="Glucose-6-phosphate isomerase like protein, domain 1"/>
    <property type="match status" value="1"/>
</dbReference>
<dbReference type="PANTHER" id="PTHR30390:SF7">
    <property type="entry name" value="PHOSPHOHEPTOSE ISOMERASE"/>
    <property type="match status" value="1"/>
</dbReference>
<reference evidence="2" key="1">
    <citation type="submission" date="2024-02" db="EMBL/GenBank/DDBJ databases">
        <authorList>
            <consortium name="Clinical and Environmental Microbiology Branch: Whole genome sequencing antimicrobial resistance pathogens in the healthcare setting"/>
        </authorList>
    </citation>
    <scope>NUCLEOTIDE SEQUENCE</scope>
    <source>
        <strain evidence="2">2021GO-0154</strain>
    </source>
</reference>
<sequence>MSHINNYLNIIKDKLTFLAEDQQQNINQVANKLADVIRQGGIIYFFGCGHSHIFGEDVFYRAGGLAPVRPILIEPLMLHEGAARSSKLEKQNNYILPYLVDYKITEKDALIVISTSGINPVPIDVAQWGRQHGAYTVAITSSVYADTFQSKHTSGQHLRDCADQVIDNNVPIGDAVLKASEQEPPFSPISSMLGIFLVQGIFAEVIFNLSEEQCSLPIFLSGNIPDSDKHNLDLINQYGGRIPELINGL</sequence>
<comment type="caution">
    <text evidence="2">The sequence shown here is derived from an EMBL/GenBank/DDBJ whole genome shotgun (WGS) entry which is preliminary data.</text>
</comment>
<organism evidence="2">
    <name type="scientific">Providencia stuartii</name>
    <dbReference type="NCBI Taxonomy" id="588"/>
    <lineage>
        <taxon>Bacteria</taxon>
        <taxon>Pseudomonadati</taxon>
        <taxon>Pseudomonadota</taxon>
        <taxon>Gammaproteobacteria</taxon>
        <taxon>Enterobacterales</taxon>
        <taxon>Morganellaceae</taxon>
        <taxon>Providencia</taxon>
    </lineage>
</organism>
<name>A0AAI9DD25_PROST</name>
<dbReference type="PROSITE" id="PS51464">
    <property type="entry name" value="SIS"/>
    <property type="match status" value="1"/>
</dbReference>
<dbReference type="InterPro" id="IPR001347">
    <property type="entry name" value="SIS_dom"/>
</dbReference>
<dbReference type="Pfam" id="PF13580">
    <property type="entry name" value="SIS_2"/>
    <property type="match status" value="1"/>
</dbReference>
<evidence type="ECO:0000259" key="1">
    <source>
        <dbReference type="PROSITE" id="PS51464"/>
    </source>
</evidence>
<feature type="domain" description="SIS" evidence="1">
    <location>
        <begin position="33"/>
        <end position="212"/>
    </location>
</feature>
<dbReference type="SUPFAM" id="SSF53697">
    <property type="entry name" value="SIS domain"/>
    <property type="match status" value="1"/>
</dbReference>
<evidence type="ECO:0000313" key="2">
    <source>
        <dbReference type="EMBL" id="EMJ5134685.1"/>
    </source>
</evidence>
<dbReference type="PANTHER" id="PTHR30390">
    <property type="entry name" value="SEDOHEPTULOSE 7-PHOSPHATE ISOMERASE / DNAA INITIATOR-ASSOCIATING FACTOR FOR REPLICATION INITIATION"/>
    <property type="match status" value="1"/>
</dbReference>
<dbReference type="AlphaFoldDB" id="A0AAI9DD25"/>
<dbReference type="InterPro" id="IPR035472">
    <property type="entry name" value="RpiR-like_SIS"/>
</dbReference>
<protein>
    <submittedName>
        <fullName evidence="2">SIS domain-containing protein</fullName>
    </submittedName>
</protein>
<dbReference type="EMBL" id="ABMABF030000007">
    <property type="protein sequence ID" value="EMJ5134685.1"/>
    <property type="molecule type" value="Genomic_DNA"/>
</dbReference>
<dbReference type="InterPro" id="IPR050099">
    <property type="entry name" value="SIS_GmhA/DiaA_subfam"/>
</dbReference>
<dbReference type="GO" id="GO:0097367">
    <property type="term" value="F:carbohydrate derivative binding"/>
    <property type="evidence" value="ECO:0007669"/>
    <property type="project" value="InterPro"/>
</dbReference>
<gene>
    <name evidence="2" type="ORF">RG298_002425</name>
</gene>
<dbReference type="InterPro" id="IPR046348">
    <property type="entry name" value="SIS_dom_sf"/>
</dbReference>
<dbReference type="GO" id="GO:1901135">
    <property type="term" value="P:carbohydrate derivative metabolic process"/>
    <property type="evidence" value="ECO:0007669"/>
    <property type="project" value="InterPro"/>
</dbReference>
<accession>A0AAI9DD25</accession>
<dbReference type="CDD" id="cd05013">
    <property type="entry name" value="SIS_RpiR"/>
    <property type="match status" value="1"/>
</dbReference>
<proteinExistence type="predicted"/>
<dbReference type="NCBIfam" id="NF002805">
    <property type="entry name" value="PRK02947.1"/>
    <property type="match status" value="1"/>
</dbReference>